<evidence type="ECO:0000259" key="4">
    <source>
        <dbReference type="PROSITE" id="PS50943"/>
    </source>
</evidence>
<evidence type="ECO:0000256" key="1">
    <source>
        <dbReference type="ARBA" id="ARBA00023015"/>
    </source>
</evidence>
<dbReference type="Gene3D" id="1.10.260.40">
    <property type="entry name" value="lambda repressor-like DNA-binding domains"/>
    <property type="match status" value="1"/>
</dbReference>
<gene>
    <name evidence="5" type="ORF">D7I46_11815</name>
</gene>
<name>A0A387BKD2_9LACT</name>
<dbReference type="InterPro" id="IPR010982">
    <property type="entry name" value="Lambda_DNA-bd_dom_sf"/>
</dbReference>
<dbReference type="AlphaFoldDB" id="A0A387BKD2"/>
<dbReference type="GO" id="GO:0003677">
    <property type="term" value="F:DNA binding"/>
    <property type="evidence" value="ECO:0007669"/>
    <property type="project" value="UniProtKB-KW"/>
</dbReference>
<dbReference type="PANTHER" id="PTHR40661:SF1">
    <property type="entry name" value="HTH CRO_C1-TYPE DOMAIN-CONTAINING PROTEIN"/>
    <property type="match status" value="1"/>
</dbReference>
<accession>A0A387BKD2</accession>
<dbReference type="InterPro" id="IPR036286">
    <property type="entry name" value="LexA/Signal_pep-like_sf"/>
</dbReference>
<evidence type="ECO:0000256" key="3">
    <source>
        <dbReference type="ARBA" id="ARBA00023163"/>
    </source>
</evidence>
<dbReference type="Proteomes" id="UP000269374">
    <property type="component" value="Chromosome"/>
</dbReference>
<sequence length="248" mass="28021">MDKITFAERLKEARKNAKLTQQGLADIIGRTKSAVSRWESGENTPQLFDLVKIESALGVPGQVLMYGTEVIEPNILSKITSTSSKLESQRQKKVLNFATDQLEQQKIEENNYNSDNIIALQEVQEEIEYYSGTARGLFSAGSGEWQDDDADIEVTIPMSEIPEDFDELGTVIGDSMRPKLQNGDILFIKMTHQIEIGEIGVFRTSRGNFVKKLREGYLESLNPDYDDICFDEDEECEALGVVVDYYRK</sequence>
<evidence type="ECO:0000256" key="2">
    <source>
        <dbReference type="ARBA" id="ARBA00023125"/>
    </source>
</evidence>
<dbReference type="InterPro" id="IPR039418">
    <property type="entry name" value="LexA-like"/>
</dbReference>
<dbReference type="RefSeq" id="WP_120773048.1">
    <property type="nucleotide sequence ID" value="NZ_CP032627.1"/>
</dbReference>
<keyword evidence="3" id="KW-0804">Transcription</keyword>
<dbReference type="OrthoDB" id="2220167at2"/>
<dbReference type="InterPro" id="IPR015927">
    <property type="entry name" value="Peptidase_S24_S26A/B/C"/>
</dbReference>
<evidence type="ECO:0000313" key="5">
    <source>
        <dbReference type="EMBL" id="AYG01679.1"/>
    </source>
</evidence>
<keyword evidence="6" id="KW-1185">Reference proteome</keyword>
<dbReference type="SMART" id="SM00530">
    <property type="entry name" value="HTH_XRE"/>
    <property type="match status" value="1"/>
</dbReference>
<dbReference type="PROSITE" id="PS50943">
    <property type="entry name" value="HTH_CROC1"/>
    <property type="match status" value="1"/>
</dbReference>
<dbReference type="Pfam" id="PF01381">
    <property type="entry name" value="HTH_3"/>
    <property type="match status" value="1"/>
</dbReference>
<keyword evidence="2" id="KW-0238">DNA-binding</keyword>
<reference evidence="5 6" key="1">
    <citation type="submission" date="2018-09" db="EMBL/GenBank/DDBJ databases">
        <title>Genome sequencing of strain 1JSPR-7.</title>
        <authorList>
            <person name="Heo J."/>
            <person name="Kim S.-J."/>
            <person name="Kwon S.-W."/>
        </authorList>
    </citation>
    <scope>NUCLEOTIDE SEQUENCE [LARGE SCALE GENOMIC DNA]</scope>
    <source>
        <strain evidence="5 6">1JSPR-7</strain>
    </source>
</reference>
<dbReference type="InterPro" id="IPR001387">
    <property type="entry name" value="Cro/C1-type_HTH"/>
</dbReference>
<dbReference type="Pfam" id="PF00717">
    <property type="entry name" value="Peptidase_S24"/>
    <property type="match status" value="1"/>
</dbReference>
<dbReference type="SUPFAM" id="SSF51306">
    <property type="entry name" value="LexA/Signal peptidase"/>
    <property type="match status" value="1"/>
</dbReference>
<protein>
    <submittedName>
        <fullName evidence="5">Helix-turn-helix domain-containing protein</fullName>
    </submittedName>
</protein>
<organism evidence="5 6">
    <name type="scientific">Lactococcus allomyrinae</name>
    <dbReference type="NCBI Taxonomy" id="2419773"/>
    <lineage>
        <taxon>Bacteria</taxon>
        <taxon>Bacillati</taxon>
        <taxon>Bacillota</taxon>
        <taxon>Bacilli</taxon>
        <taxon>Lactobacillales</taxon>
        <taxon>Streptococcaceae</taxon>
        <taxon>Lactococcus</taxon>
    </lineage>
</organism>
<feature type="domain" description="HTH cro/C1-type" evidence="4">
    <location>
        <begin position="10"/>
        <end position="64"/>
    </location>
</feature>
<dbReference type="PANTHER" id="PTHR40661">
    <property type="match status" value="1"/>
</dbReference>
<dbReference type="Gene3D" id="2.10.109.10">
    <property type="entry name" value="Umud Fragment, subunit A"/>
    <property type="match status" value="1"/>
</dbReference>
<evidence type="ECO:0000313" key="6">
    <source>
        <dbReference type="Proteomes" id="UP000269374"/>
    </source>
</evidence>
<dbReference type="SUPFAM" id="SSF47413">
    <property type="entry name" value="lambda repressor-like DNA-binding domains"/>
    <property type="match status" value="1"/>
</dbReference>
<dbReference type="CDD" id="cd06529">
    <property type="entry name" value="S24_LexA-like"/>
    <property type="match status" value="1"/>
</dbReference>
<proteinExistence type="predicted"/>
<dbReference type="KEGG" id="lact:D7I46_11815"/>
<dbReference type="EMBL" id="CP032627">
    <property type="protein sequence ID" value="AYG01679.1"/>
    <property type="molecule type" value="Genomic_DNA"/>
</dbReference>
<dbReference type="CDD" id="cd00093">
    <property type="entry name" value="HTH_XRE"/>
    <property type="match status" value="1"/>
</dbReference>
<keyword evidence="1" id="KW-0805">Transcription regulation</keyword>